<dbReference type="InterPro" id="IPR000433">
    <property type="entry name" value="Znf_ZZ"/>
</dbReference>
<evidence type="ECO:0000256" key="14">
    <source>
        <dbReference type="PROSITE-ProRule" id="PRU00228"/>
    </source>
</evidence>
<evidence type="ECO:0000256" key="13">
    <source>
        <dbReference type="ARBA" id="ARBA00048017"/>
    </source>
</evidence>
<dbReference type="SUPFAM" id="SSF57903">
    <property type="entry name" value="FYVE/PHD zinc finger"/>
    <property type="match status" value="1"/>
</dbReference>
<dbReference type="PROSITE" id="PS01357">
    <property type="entry name" value="ZF_ZZ_1"/>
    <property type="match status" value="1"/>
</dbReference>
<evidence type="ECO:0000256" key="6">
    <source>
        <dbReference type="ARBA" id="ARBA00022833"/>
    </source>
</evidence>
<evidence type="ECO:0000256" key="8">
    <source>
        <dbReference type="ARBA" id="ARBA00023015"/>
    </source>
</evidence>
<evidence type="ECO:0000256" key="15">
    <source>
        <dbReference type="SAM" id="MobiDB-lite"/>
    </source>
</evidence>
<comment type="catalytic activity">
    <reaction evidence="13">
        <text>L-lysyl-[protein] + acetyl-CoA = N(6)-acetyl-L-lysyl-[protein] + CoA + H(+)</text>
        <dbReference type="Rhea" id="RHEA:45948"/>
        <dbReference type="Rhea" id="RHEA-COMP:9752"/>
        <dbReference type="Rhea" id="RHEA-COMP:10731"/>
        <dbReference type="ChEBI" id="CHEBI:15378"/>
        <dbReference type="ChEBI" id="CHEBI:29969"/>
        <dbReference type="ChEBI" id="CHEBI:57287"/>
        <dbReference type="ChEBI" id="CHEBI:57288"/>
        <dbReference type="ChEBI" id="CHEBI:61930"/>
        <dbReference type="EC" id="2.3.1.48"/>
    </reaction>
</comment>
<keyword evidence="3" id="KW-0808">Transferase</keyword>
<evidence type="ECO:0000256" key="4">
    <source>
        <dbReference type="ARBA" id="ARBA00022723"/>
    </source>
</evidence>
<dbReference type="SMART" id="SM01250">
    <property type="entry name" value="KAT11"/>
    <property type="match status" value="1"/>
</dbReference>
<dbReference type="Proteomes" id="UP001634393">
    <property type="component" value="Unassembled WGS sequence"/>
</dbReference>
<evidence type="ECO:0000259" key="16">
    <source>
        <dbReference type="PROSITE" id="PS50134"/>
    </source>
</evidence>
<dbReference type="InterPro" id="IPR035898">
    <property type="entry name" value="TAZ_dom_sf"/>
</dbReference>
<dbReference type="SUPFAM" id="SSF57850">
    <property type="entry name" value="RING/U-box"/>
    <property type="match status" value="2"/>
</dbReference>
<dbReference type="Gene3D" id="3.30.40.10">
    <property type="entry name" value="Zinc/RING finger domain, C3HC4 (zinc finger)"/>
    <property type="match status" value="1"/>
</dbReference>
<dbReference type="InterPro" id="IPR043145">
    <property type="entry name" value="Znf_ZZ_sf"/>
</dbReference>
<evidence type="ECO:0000259" key="17">
    <source>
        <dbReference type="PROSITE" id="PS50135"/>
    </source>
</evidence>
<evidence type="ECO:0000256" key="10">
    <source>
        <dbReference type="ARBA" id="ARBA00023163"/>
    </source>
</evidence>
<keyword evidence="20" id="KW-1185">Reference proteome</keyword>
<dbReference type="SMART" id="SM00249">
    <property type="entry name" value="PHD"/>
    <property type="match status" value="1"/>
</dbReference>
<evidence type="ECO:0000313" key="20">
    <source>
        <dbReference type="Proteomes" id="UP001634393"/>
    </source>
</evidence>
<reference evidence="19 20" key="1">
    <citation type="submission" date="2024-12" db="EMBL/GenBank/DDBJ databases">
        <title>The unique morphological basis and parallel evolutionary history of personate flowers in Penstemon.</title>
        <authorList>
            <person name="Depatie T.H."/>
            <person name="Wessinger C.A."/>
        </authorList>
    </citation>
    <scope>NUCLEOTIDE SEQUENCE [LARGE SCALE GENOMIC DNA]</scope>
    <source>
        <strain evidence="19">WTNN_2</strain>
        <tissue evidence="19">Leaf</tissue>
    </source>
</reference>
<dbReference type="SMART" id="SM00291">
    <property type="entry name" value="ZnF_ZZ"/>
    <property type="match status" value="2"/>
</dbReference>
<feature type="compositionally biased region" description="Basic and acidic residues" evidence="15">
    <location>
        <begin position="233"/>
        <end position="242"/>
    </location>
</feature>
<evidence type="ECO:0000256" key="9">
    <source>
        <dbReference type="ARBA" id="ARBA00023159"/>
    </source>
</evidence>
<dbReference type="EMBL" id="JBJXBP010000004">
    <property type="protein sequence ID" value="KAL3833432.1"/>
    <property type="molecule type" value="Genomic_DNA"/>
</dbReference>
<dbReference type="InterPro" id="IPR000197">
    <property type="entry name" value="Znf_TAZ"/>
</dbReference>
<proteinExistence type="predicted"/>
<feature type="domain" description="TAZ-type" evidence="16">
    <location>
        <begin position="1286"/>
        <end position="1378"/>
    </location>
</feature>
<dbReference type="InterPro" id="IPR013178">
    <property type="entry name" value="Histone_AcTrfase_Rtt109/CBP"/>
</dbReference>
<evidence type="ECO:0000256" key="12">
    <source>
        <dbReference type="ARBA" id="ARBA00023315"/>
    </source>
</evidence>
<feature type="domain" description="ZZ-type" evidence="17">
    <location>
        <begin position="1113"/>
        <end position="1177"/>
    </location>
</feature>
<name>A0ABD3T906_9LAMI</name>
<dbReference type="PROSITE" id="PS50135">
    <property type="entry name" value="ZF_ZZ_2"/>
    <property type="match status" value="1"/>
</dbReference>
<keyword evidence="8" id="KW-0805">Transcription regulation</keyword>
<keyword evidence="6" id="KW-0862">Zinc</keyword>
<evidence type="ECO:0000256" key="5">
    <source>
        <dbReference type="ARBA" id="ARBA00022771"/>
    </source>
</evidence>
<comment type="subcellular location">
    <subcellularLocation>
        <location evidence="1">Nucleus</location>
    </subcellularLocation>
</comment>
<dbReference type="GO" id="GO:0004402">
    <property type="term" value="F:histone acetyltransferase activity"/>
    <property type="evidence" value="ECO:0007669"/>
    <property type="project" value="UniProtKB-ARBA"/>
</dbReference>
<dbReference type="SUPFAM" id="SSF57933">
    <property type="entry name" value="TAZ domain"/>
    <property type="match status" value="1"/>
</dbReference>
<dbReference type="InterPro" id="IPR001965">
    <property type="entry name" value="Znf_PHD"/>
</dbReference>
<keyword evidence="10" id="KW-0804">Transcription</keyword>
<dbReference type="GO" id="GO:0005634">
    <property type="term" value="C:nucleus"/>
    <property type="evidence" value="ECO:0007669"/>
    <property type="project" value="UniProtKB-SubCell"/>
</dbReference>
<evidence type="ECO:0000313" key="19">
    <source>
        <dbReference type="EMBL" id="KAL3833432.1"/>
    </source>
</evidence>
<dbReference type="InterPro" id="IPR031162">
    <property type="entry name" value="CBP_P300_HAT"/>
</dbReference>
<dbReference type="Gene3D" id="3.30.60.90">
    <property type="match status" value="2"/>
</dbReference>
<dbReference type="InterPro" id="IPR011011">
    <property type="entry name" value="Znf_FYVE_PHD"/>
</dbReference>
<dbReference type="PANTHER" id="PTHR13808">
    <property type="entry name" value="CBP/P300-RELATED"/>
    <property type="match status" value="1"/>
</dbReference>
<evidence type="ECO:0000259" key="18">
    <source>
        <dbReference type="PROSITE" id="PS51727"/>
    </source>
</evidence>
<evidence type="ECO:0000256" key="7">
    <source>
        <dbReference type="ARBA" id="ARBA00022853"/>
    </source>
</evidence>
<accession>A0ABD3T906</accession>
<organism evidence="19 20">
    <name type="scientific">Penstemon smallii</name>
    <dbReference type="NCBI Taxonomy" id="265156"/>
    <lineage>
        <taxon>Eukaryota</taxon>
        <taxon>Viridiplantae</taxon>
        <taxon>Streptophyta</taxon>
        <taxon>Embryophyta</taxon>
        <taxon>Tracheophyta</taxon>
        <taxon>Spermatophyta</taxon>
        <taxon>Magnoliopsida</taxon>
        <taxon>eudicotyledons</taxon>
        <taxon>Gunneridae</taxon>
        <taxon>Pentapetalae</taxon>
        <taxon>asterids</taxon>
        <taxon>lamiids</taxon>
        <taxon>Lamiales</taxon>
        <taxon>Plantaginaceae</taxon>
        <taxon>Cheloneae</taxon>
        <taxon>Penstemon</taxon>
    </lineage>
</organism>
<dbReference type="Pfam" id="PF02135">
    <property type="entry name" value="zf-TAZ"/>
    <property type="match status" value="1"/>
</dbReference>
<feature type="region of interest" description="Disordered" evidence="15">
    <location>
        <begin position="216"/>
        <end position="242"/>
    </location>
</feature>
<dbReference type="GO" id="GO:0008270">
    <property type="term" value="F:zinc ion binding"/>
    <property type="evidence" value="ECO:0007669"/>
    <property type="project" value="UniProtKB-KW"/>
</dbReference>
<protein>
    <recommendedName>
        <fullName evidence="2">histone acetyltransferase</fullName>
        <ecNumber evidence="2">2.3.1.48</ecNumber>
    </recommendedName>
</protein>
<evidence type="ECO:0000256" key="1">
    <source>
        <dbReference type="ARBA" id="ARBA00004123"/>
    </source>
</evidence>
<dbReference type="Pfam" id="PF00569">
    <property type="entry name" value="ZZ"/>
    <property type="match status" value="1"/>
</dbReference>
<evidence type="ECO:0000256" key="11">
    <source>
        <dbReference type="ARBA" id="ARBA00023242"/>
    </source>
</evidence>
<keyword evidence="4" id="KW-0479">Metal-binding</keyword>
<keyword evidence="9" id="KW-0010">Activator</keyword>
<keyword evidence="11" id="KW-0539">Nucleus</keyword>
<dbReference type="InterPro" id="IPR013083">
    <property type="entry name" value="Znf_RING/FYVE/PHD"/>
</dbReference>
<comment type="caution">
    <text evidence="19">The sequence shown here is derived from an EMBL/GenBank/DDBJ whole genome shotgun (WGS) entry which is preliminary data.</text>
</comment>
<keyword evidence="5 14" id="KW-0863">Zinc-finger</keyword>
<dbReference type="Gene3D" id="1.20.1020.10">
    <property type="entry name" value="TAZ domain"/>
    <property type="match status" value="1"/>
</dbReference>
<keyword evidence="7" id="KW-0156">Chromatin regulator</keyword>
<dbReference type="PANTHER" id="PTHR13808:SF53">
    <property type="entry name" value="HISTONE ACETYLTRANSFERASE HAC2"/>
    <property type="match status" value="1"/>
</dbReference>
<dbReference type="PROSITE" id="PS51727">
    <property type="entry name" value="CBP_P300_HAT"/>
    <property type="match status" value="1"/>
</dbReference>
<gene>
    <name evidence="19" type="ORF">ACJIZ3_008168</name>
</gene>
<dbReference type="SMART" id="SM00551">
    <property type="entry name" value="ZnF_TAZ"/>
    <property type="match status" value="1"/>
</dbReference>
<dbReference type="EC" id="2.3.1.48" evidence="2"/>
<dbReference type="Pfam" id="PF08214">
    <property type="entry name" value="HAT_KAT11"/>
    <property type="match status" value="1"/>
</dbReference>
<evidence type="ECO:0000256" key="2">
    <source>
        <dbReference type="ARBA" id="ARBA00013184"/>
    </source>
</evidence>
<keyword evidence="12" id="KW-0012">Acyltransferase</keyword>
<sequence length="1386" mass="156757">MDVDSGIVNPILNDRTKRPYQEHLSQQQLFNIGLNCQVSGEQLQSNRSFIPSQANVPTRSETAKIFQQMMNLDGRMQRSDYVSSMESRLFQSSTFKECMNQEMLSTQLQNLMQQQDSNYGFGFRRESSFHDSPPICHKRKIMEVAPGFYDPYLSYSGSDNSMASNTGCSTLDCGDIDNSHNFRQYPNNDQELFAFNGNNMPTLVDNSLFQNRLQMVQSKQRNQQPCPPPSRFDYNELSRDGSSKLPQPFSKQLYGSQHQRFCNFQASKPSDSALSLHKILFSYLNYKSKLVDARRSQPDFLEHLHLTVCNGQTCECEKYLILTSHFDNCYCTDCKICGPVHQFYTKQINSGPHSNLRPTKKVTSAPEGEFSDLHPGGYIFGDTQATPKRMKMDTAAVQPDDWSLSAIVSSAVSPCEPGHPHLEREIRGSMVDEEISVKMNKELLSSQKSPITCVTGNGAVDNGGSESVNVSLGKIEGHLGPGQSSEDLICNRRGSASVDKEMLSSTENTCGSLLTTNDASDNKKLCNDYDSFHSAEPIMADKQQEMACVNISKVKSSNSFSCKSMNSAGTTVLPGEPYIGQEDEIKPISEADQGRVDVNCVSANCKDGYPFRIKLEDSKGLGVSLTDFFTAEQIKGHLRSLNQCIDLSVGKELTGKTSSHSVDENTCQLCALDRLELTAPPLYCTSCGTRIKDKLTYYSTLDEMGAQCCFCTLCFKGSRGGKISFRGLSFSKAKLNKEKNIKKIDEAWVQCDKCECWQHQICALYNPNRDLGGKVDYFCPFCRLAEISAGQHVSTPPAFGAKDLPRTMLSDHIERRLFRSLERERNQRAELLGKSTEEVPGAEDLVVRVVLAVNKQLKVKQQFLDILHGEIYPTEFPYRSKVILLFQKVDGVDVCLFAMYVQEFGSECGHPNQRSVYISYLDSVKYFRPDVKTAAGEALRTFIYHEILIGYLDYCKQRGFTTCYIWACPPLKGEDYILYCHPETQKTPKPDKLRQWYKLMLKKALEEDVVVEYTNFYDYFFVPNGECNKKITAARLPYFEGDYWSGAIEDMLRTIEKESGGESEGKVKKMMTKRTVRAMGHSDLSIDATKDILVMQKLGHSILPVKEDFIVVHLQYTCMNCREAILSGHRWSCYECSNFHLCSRCLEFKKTPGEPAETHTSIRGETHVLCQVPVNIIAADTEDEDAILENDFFENRHSFLDFCQTNNYQFDTVRRAKYSSMMIMHHLRKMTALTMGTLCSICHQDITVEWHCEICSRFHVCNECYQKVGDACHVHKLSQHLPNADNKTKSNNLQEQKAAEVKAVLDLLRHASHCRTTREKPCSYPKCLNIKKLFLHNRTCKISIAGGCDSCKKIWSLLCLHSRNCQDSNCKFPRCKASRGPRENSK</sequence>
<feature type="domain" description="CBP/p300-type HAT" evidence="18">
    <location>
        <begin position="798"/>
        <end position="1232"/>
    </location>
</feature>
<dbReference type="PROSITE" id="PS50134">
    <property type="entry name" value="ZF_TAZ"/>
    <property type="match status" value="1"/>
</dbReference>
<evidence type="ECO:0000256" key="3">
    <source>
        <dbReference type="ARBA" id="ARBA00022679"/>
    </source>
</evidence>